<feature type="domain" description="Histidine kinase/HSP90-like ATPase" evidence="4">
    <location>
        <begin position="162"/>
        <end position="209"/>
    </location>
</feature>
<dbReference type="SUPFAM" id="SSF55874">
    <property type="entry name" value="ATPase domain of HSP90 chaperone/DNA topoisomerase II/histidine kinase"/>
    <property type="match status" value="1"/>
</dbReference>
<dbReference type="PANTHER" id="PTHR24421:SF56">
    <property type="entry name" value="OXYGEN SENSOR HISTIDINE KINASE RESPONSE REGULATOR DOST"/>
    <property type="match status" value="1"/>
</dbReference>
<proteinExistence type="predicted"/>
<evidence type="ECO:0000256" key="3">
    <source>
        <dbReference type="ARBA" id="ARBA00023012"/>
    </source>
</evidence>
<dbReference type="InterPro" id="IPR003594">
    <property type="entry name" value="HATPase_dom"/>
</dbReference>
<dbReference type="InterPro" id="IPR036890">
    <property type="entry name" value="HATPase_C_sf"/>
</dbReference>
<dbReference type="Pfam" id="PF02518">
    <property type="entry name" value="HATPase_c"/>
    <property type="match status" value="1"/>
</dbReference>
<dbReference type="Pfam" id="PF07730">
    <property type="entry name" value="HisKA_3"/>
    <property type="match status" value="1"/>
</dbReference>
<keyword evidence="2 6" id="KW-0418">Kinase</keyword>
<dbReference type="Proteomes" id="UP001596956">
    <property type="component" value="Unassembled WGS sequence"/>
</dbReference>
<evidence type="ECO:0000256" key="1">
    <source>
        <dbReference type="ARBA" id="ARBA00022679"/>
    </source>
</evidence>
<dbReference type="Gene3D" id="3.30.565.10">
    <property type="entry name" value="Histidine kinase-like ATPase, C-terminal domain"/>
    <property type="match status" value="1"/>
</dbReference>
<sequence length="221" mass="23706">GAPRGVLVLGRDAGAAPFPPTTVRMLHTFVGHAALALELAESRADAERLSVLEDRDRIAKDLHDVIIQRMFAIAMSLMGCVKRIDNPGPAQRVQQAVDDLDDTIRQTRSTIFALQHVSGDRPWLRNQILDVVNAAGDPLGFSADLRLEGPIDSRVPEEVGEHVLAVLGEALSNIARHAAASRVEIRVRVGEGVAVEVDDDGVGLPEEGRRSGLANLADRAA</sequence>
<keyword evidence="1" id="KW-0808">Transferase</keyword>
<dbReference type="EMBL" id="JBHTHR010001488">
    <property type="protein sequence ID" value="MFD0804247.1"/>
    <property type="molecule type" value="Genomic_DNA"/>
</dbReference>
<dbReference type="PANTHER" id="PTHR24421">
    <property type="entry name" value="NITRATE/NITRITE SENSOR PROTEIN NARX-RELATED"/>
    <property type="match status" value="1"/>
</dbReference>
<evidence type="ECO:0000259" key="5">
    <source>
        <dbReference type="Pfam" id="PF07730"/>
    </source>
</evidence>
<feature type="domain" description="Signal transduction histidine kinase subgroup 3 dimerisation and phosphoacceptor" evidence="5">
    <location>
        <begin position="55"/>
        <end position="116"/>
    </location>
</feature>
<evidence type="ECO:0000259" key="4">
    <source>
        <dbReference type="Pfam" id="PF02518"/>
    </source>
</evidence>
<keyword evidence="3" id="KW-0902">Two-component regulatory system</keyword>
<dbReference type="Gene3D" id="3.30.450.40">
    <property type="match status" value="1"/>
</dbReference>
<gene>
    <name evidence="6" type="ORF">ACFQZU_23425</name>
</gene>
<accession>A0ABW3BLG4</accession>
<dbReference type="InterPro" id="IPR029016">
    <property type="entry name" value="GAF-like_dom_sf"/>
</dbReference>
<dbReference type="InterPro" id="IPR050482">
    <property type="entry name" value="Sensor_HK_TwoCompSys"/>
</dbReference>
<name>A0ABW3BLG4_9ACTN</name>
<protein>
    <submittedName>
        <fullName evidence="6">Sensor histidine kinase</fullName>
    </submittedName>
</protein>
<organism evidence="6 7">
    <name type="scientific">Streptomonospora algeriensis</name>
    <dbReference type="NCBI Taxonomy" id="995084"/>
    <lineage>
        <taxon>Bacteria</taxon>
        <taxon>Bacillati</taxon>
        <taxon>Actinomycetota</taxon>
        <taxon>Actinomycetes</taxon>
        <taxon>Streptosporangiales</taxon>
        <taxon>Nocardiopsidaceae</taxon>
        <taxon>Streptomonospora</taxon>
    </lineage>
</organism>
<dbReference type="GO" id="GO:0016301">
    <property type="term" value="F:kinase activity"/>
    <property type="evidence" value="ECO:0007669"/>
    <property type="project" value="UniProtKB-KW"/>
</dbReference>
<dbReference type="Gene3D" id="1.20.5.1930">
    <property type="match status" value="1"/>
</dbReference>
<dbReference type="InterPro" id="IPR011712">
    <property type="entry name" value="Sig_transdc_His_kin_sub3_dim/P"/>
</dbReference>
<feature type="non-terminal residue" evidence="6">
    <location>
        <position position="1"/>
    </location>
</feature>
<feature type="non-terminal residue" evidence="6">
    <location>
        <position position="221"/>
    </location>
</feature>
<comment type="caution">
    <text evidence="6">The sequence shown here is derived from an EMBL/GenBank/DDBJ whole genome shotgun (WGS) entry which is preliminary data.</text>
</comment>
<keyword evidence="7" id="KW-1185">Reference proteome</keyword>
<evidence type="ECO:0000256" key="2">
    <source>
        <dbReference type="ARBA" id="ARBA00022777"/>
    </source>
</evidence>
<evidence type="ECO:0000313" key="6">
    <source>
        <dbReference type="EMBL" id="MFD0804247.1"/>
    </source>
</evidence>
<reference evidence="7" key="1">
    <citation type="journal article" date="2019" name="Int. J. Syst. Evol. Microbiol.">
        <title>The Global Catalogue of Microorganisms (GCM) 10K type strain sequencing project: providing services to taxonomists for standard genome sequencing and annotation.</title>
        <authorList>
            <consortium name="The Broad Institute Genomics Platform"/>
            <consortium name="The Broad Institute Genome Sequencing Center for Infectious Disease"/>
            <person name="Wu L."/>
            <person name="Ma J."/>
        </authorList>
    </citation>
    <scope>NUCLEOTIDE SEQUENCE [LARGE SCALE GENOMIC DNA]</scope>
    <source>
        <strain evidence="7">CCUG 63369</strain>
    </source>
</reference>
<evidence type="ECO:0000313" key="7">
    <source>
        <dbReference type="Proteomes" id="UP001596956"/>
    </source>
</evidence>